<keyword evidence="5" id="KW-1185">Reference proteome</keyword>
<dbReference type="Gene3D" id="3.20.20.140">
    <property type="entry name" value="Metal-dependent hydrolases"/>
    <property type="match status" value="1"/>
</dbReference>
<dbReference type="KEGG" id="nah:F5544_30725"/>
<accession>A0A6G9YLB1</accession>
<dbReference type="PANTHER" id="PTHR43794:SF11">
    <property type="entry name" value="AMIDOHYDROLASE-RELATED DOMAIN-CONTAINING PROTEIN"/>
    <property type="match status" value="1"/>
</dbReference>
<feature type="domain" description="Amidohydrolase-related" evidence="3">
    <location>
        <begin position="103"/>
        <end position="455"/>
    </location>
</feature>
<dbReference type="EMBL" id="CP046172">
    <property type="protein sequence ID" value="QIS13988.1"/>
    <property type="molecule type" value="Genomic_DNA"/>
</dbReference>
<evidence type="ECO:0000259" key="3">
    <source>
        <dbReference type="Pfam" id="PF01979"/>
    </source>
</evidence>
<evidence type="ECO:0000313" key="5">
    <source>
        <dbReference type="Proteomes" id="UP000503540"/>
    </source>
</evidence>
<dbReference type="PANTHER" id="PTHR43794">
    <property type="entry name" value="AMINOHYDROLASE SSNA-RELATED"/>
    <property type="match status" value="1"/>
</dbReference>
<feature type="region of interest" description="Disordered" evidence="2">
    <location>
        <begin position="1"/>
        <end position="33"/>
    </location>
</feature>
<dbReference type="Pfam" id="PF01979">
    <property type="entry name" value="Amidohydro_1"/>
    <property type="match status" value="1"/>
</dbReference>
<proteinExistence type="predicted"/>
<dbReference type="SUPFAM" id="SSF51338">
    <property type="entry name" value="Composite domain of metallo-dependent hydrolases"/>
    <property type="match status" value="1"/>
</dbReference>
<name>A0A6G9YLB1_9NOCA</name>
<protein>
    <submittedName>
        <fullName evidence="4">Amidohydrolase family protein</fullName>
    </submittedName>
</protein>
<dbReference type="AlphaFoldDB" id="A0A6G9YLB1"/>
<dbReference type="SUPFAM" id="SSF51556">
    <property type="entry name" value="Metallo-dependent hydrolases"/>
    <property type="match status" value="1"/>
</dbReference>
<dbReference type="InterPro" id="IPR011059">
    <property type="entry name" value="Metal-dep_hydrolase_composite"/>
</dbReference>
<evidence type="ECO:0000256" key="1">
    <source>
        <dbReference type="ARBA" id="ARBA00022801"/>
    </source>
</evidence>
<evidence type="ECO:0000256" key="2">
    <source>
        <dbReference type="SAM" id="MobiDB-lite"/>
    </source>
</evidence>
<dbReference type="InterPro" id="IPR050287">
    <property type="entry name" value="MTA/SAH_deaminase"/>
</dbReference>
<gene>
    <name evidence="4" type="ORF">F5544_30725</name>
</gene>
<sequence length="506" mass="54897">MVASPARSKSLSTPERRMPMSARTSAAVTESARRDQPDAAALVAAADDARPILLRGGAVVTLDPAVGELPTGDVLVRGNRIEAVAPEIPTPPDALVVDTTGQIVLPGLVDMHRHTWETVLRGVGGDWSLLDYFNQAVGLFGQHFRPEDVYAANFLAATESLDAGITGLSDWADASFTPDHAEAAAQALEDSGIRARFLYSNVYGPAQSWATTTHVEKMWARLGDPDGRVSMGLGIDSTRDPAFPEQAAWHFAREHGIPVTTHGGLFGWDNQHWIRKLADHNLLWPGTSYIHMVAVPDEFFGLVADSGGNIIMNSLSNMNSGQGYPTLDPVRSHGISISMGTDVDVRYRLDMFELMRITLAANSAYDHQRAHRAGHLQPYNVLRHSDVLGYATAGAARALGMSDRIGSLTAGKRADISTVRIDDRALSPRFNAAAHLVFQGTRHDVDTVLVDGRTVKYRGSPSDRRLERAVALAAESREYLISKIGEQAIRNSINEPFAPEGEPVQF</sequence>
<dbReference type="InterPro" id="IPR032466">
    <property type="entry name" value="Metal_Hydrolase"/>
</dbReference>
<dbReference type="InterPro" id="IPR006680">
    <property type="entry name" value="Amidohydro-rel"/>
</dbReference>
<dbReference type="Proteomes" id="UP000503540">
    <property type="component" value="Chromosome"/>
</dbReference>
<keyword evidence="1 4" id="KW-0378">Hydrolase</keyword>
<reference evidence="4 5" key="1">
    <citation type="journal article" date="2019" name="ACS Chem. Biol.">
        <title>Identification and Mobilization of a Cryptic Antibiotic Biosynthesis Gene Locus from a Human-Pathogenic Nocardia Isolate.</title>
        <authorList>
            <person name="Herisse M."/>
            <person name="Ishida K."/>
            <person name="Porter J.L."/>
            <person name="Howden B."/>
            <person name="Hertweck C."/>
            <person name="Stinear T.P."/>
            <person name="Pidot S.J."/>
        </authorList>
    </citation>
    <scope>NUCLEOTIDE SEQUENCE [LARGE SCALE GENOMIC DNA]</scope>
    <source>
        <strain evidence="4 5">AUSMDU00012717</strain>
    </source>
</reference>
<dbReference type="GO" id="GO:0016810">
    <property type="term" value="F:hydrolase activity, acting on carbon-nitrogen (but not peptide) bonds"/>
    <property type="evidence" value="ECO:0007669"/>
    <property type="project" value="InterPro"/>
</dbReference>
<organism evidence="4 5">
    <name type="scientific">Nocardia arthritidis</name>
    <dbReference type="NCBI Taxonomy" id="228602"/>
    <lineage>
        <taxon>Bacteria</taxon>
        <taxon>Bacillati</taxon>
        <taxon>Actinomycetota</taxon>
        <taxon>Actinomycetes</taxon>
        <taxon>Mycobacteriales</taxon>
        <taxon>Nocardiaceae</taxon>
        <taxon>Nocardia</taxon>
    </lineage>
</organism>
<evidence type="ECO:0000313" key="4">
    <source>
        <dbReference type="EMBL" id="QIS13988.1"/>
    </source>
</evidence>
<dbReference type="Gene3D" id="2.30.40.10">
    <property type="entry name" value="Urease, subunit C, domain 1"/>
    <property type="match status" value="1"/>
</dbReference>